<organism evidence="3 4">
    <name type="scientific">Saccharomonospora glauca K62</name>
    <dbReference type="NCBI Taxonomy" id="928724"/>
    <lineage>
        <taxon>Bacteria</taxon>
        <taxon>Bacillati</taxon>
        <taxon>Actinomycetota</taxon>
        <taxon>Actinomycetes</taxon>
        <taxon>Pseudonocardiales</taxon>
        <taxon>Pseudonocardiaceae</taxon>
        <taxon>Saccharomonospora</taxon>
    </lineage>
</organism>
<sequence>MLYIVLLLVLVALGLVVAALVTASSLWAWVSIGTSALAGVLLLVDRVRRRPRNSAGASVESRDTADGDRAAVGAGDRETEGAHADATESSEKSSSEKSEPPAAAGDGSDSAADGLADAASGGSGTGATDDVTAGAGESRESGRPTFVASAPEPDQERKVPAREPVAANGVDLLTDTAPRTALLASSGELAGADVDPPEEETSGDDALLVSQLEAEVLVVDEYPRYHLGHCAWLGTRATIPLAVKEARDLGFTPCGLCGPDAKLAASHRRRRVPRRNTA</sequence>
<evidence type="ECO:0000313" key="3">
    <source>
        <dbReference type="EMBL" id="EIE99967.1"/>
    </source>
</evidence>
<reference evidence="4" key="2">
    <citation type="submission" date="2012-01" db="EMBL/GenBank/DDBJ databases">
        <title>Noncontiguous Finished sequence of chromosome of Saccharomonospora glauca K62.</title>
        <authorList>
            <consortium name="US DOE Joint Genome Institute"/>
            <person name="Lucas S."/>
            <person name="Han J."/>
            <person name="Lapidus A."/>
            <person name="Cheng J.-F."/>
            <person name="Goodwin L."/>
            <person name="Pitluck S."/>
            <person name="Peters L."/>
            <person name="Mikhailova N."/>
            <person name="Held B."/>
            <person name="Detter J.C."/>
            <person name="Han C."/>
            <person name="Tapia R."/>
            <person name="Land M."/>
            <person name="Hauser L."/>
            <person name="Kyrpides N."/>
            <person name="Ivanova N."/>
            <person name="Pagani I."/>
            <person name="Brambilla E.-M."/>
            <person name="Klenk H.-P."/>
            <person name="Woyke T."/>
        </authorList>
    </citation>
    <scope>NUCLEOTIDE SEQUENCE [LARGE SCALE GENOMIC DNA]</scope>
    <source>
        <strain evidence="4">K62</strain>
    </source>
</reference>
<reference evidence="3 4" key="1">
    <citation type="submission" date="2011-09" db="EMBL/GenBank/DDBJ databases">
        <authorList>
            <consortium name="US DOE Joint Genome Institute (JGI-PGF)"/>
            <person name="Lucas S."/>
            <person name="Han J."/>
            <person name="Lapidus A."/>
            <person name="Cheng J.-F."/>
            <person name="Goodwin L."/>
            <person name="Pitluck S."/>
            <person name="Peters L."/>
            <person name="Land M.L."/>
            <person name="Hauser L."/>
            <person name="Brambilla E."/>
            <person name="Klenk H.-P."/>
            <person name="Woyke T.J."/>
        </authorList>
    </citation>
    <scope>NUCLEOTIDE SEQUENCE [LARGE SCALE GENOMIC DNA]</scope>
    <source>
        <strain evidence="3 4">K62</strain>
    </source>
</reference>
<evidence type="ECO:0008006" key="5">
    <source>
        <dbReference type="Google" id="ProtNLM"/>
    </source>
</evidence>
<dbReference type="STRING" id="928724.SacglDRAFT_03101"/>
<evidence type="ECO:0000256" key="2">
    <source>
        <dbReference type="SAM" id="Phobius"/>
    </source>
</evidence>
<keyword evidence="2" id="KW-0472">Membrane</keyword>
<feature type="region of interest" description="Disordered" evidence="1">
    <location>
        <begin position="52"/>
        <end position="161"/>
    </location>
</feature>
<dbReference type="OrthoDB" id="3638805at2"/>
<dbReference type="AlphaFoldDB" id="I1D4U3"/>
<dbReference type="RefSeq" id="WP_005465669.1">
    <property type="nucleotide sequence ID" value="NZ_CM001484.1"/>
</dbReference>
<keyword evidence="2" id="KW-1133">Transmembrane helix</keyword>
<name>I1D4U3_9PSEU</name>
<evidence type="ECO:0000256" key="1">
    <source>
        <dbReference type="SAM" id="MobiDB-lite"/>
    </source>
</evidence>
<dbReference type="Proteomes" id="UP000005087">
    <property type="component" value="Chromosome"/>
</dbReference>
<proteinExistence type="predicted"/>
<feature type="compositionally biased region" description="Low complexity" evidence="1">
    <location>
        <begin position="102"/>
        <end position="136"/>
    </location>
</feature>
<feature type="compositionally biased region" description="Basic and acidic residues" evidence="1">
    <location>
        <begin position="60"/>
        <end position="99"/>
    </location>
</feature>
<keyword evidence="2" id="KW-0812">Transmembrane</keyword>
<accession>I1D4U3</accession>
<feature type="transmembrane region" description="Helical" evidence="2">
    <location>
        <begin position="28"/>
        <end position="44"/>
    </location>
</feature>
<gene>
    <name evidence="3" type="ORF">SacglDRAFT_03101</name>
</gene>
<dbReference type="EMBL" id="CM001484">
    <property type="protein sequence ID" value="EIE99967.1"/>
    <property type="molecule type" value="Genomic_DNA"/>
</dbReference>
<dbReference type="eggNOG" id="ENOG502ZN24">
    <property type="taxonomic scope" value="Bacteria"/>
</dbReference>
<protein>
    <recommendedName>
        <fullName evidence="5">Clumping factor A</fullName>
    </recommendedName>
</protein>
<evidence type="ECO:0000313" key="4">
    <source>
        <dbReference type="Proteomes" id="UP000005087"/>
    </source>
</evidence>
<keyword evidence="4" id="KW-1185">Reference proteome</keyword>
<dbReference type="HOGENOM" id="CLU_082043_0_0_11"/>